<gene>
    <name evidence="2" type="ORF">C6Y53_12400</name>
</gene>
<evidence type="ECO:0000259" key="1">
    <source>
        <dbReference type="Pfam" id="PF03724"/>
    </source>
</evidence>
<dbReference type="Pfam" id="PF03724">
    <property type="entry name" value="META"/>
    <property type="match status" value="1"/>
</dbReference>
<organism evidence="2 3">
    <name type="scientific">Pukyongiella litopenaei</name>
    <dbReference type="NCBI Taxonomy" id="2605946"/>
    <lineage>
        <taxon>Bacteria</taxon>
        <taxon>Pseudomonadati</taxon>
        <taxon>Pseudomonadota</taxon>
        <taxon>Alphaproteobacteria</taxon>
        <taxon>Rhodobacterales</taxon>
        <taxon>Paracoccaceae</taxon>
        <taxon>Pukyongiella</taxon>
    </lineage>
</organism>
<reference evidence="3" key="1">
    <citation type="submission" date="2018-03" db="EMBL/GenBank/DDBJ databases">
        <title>Genomic analysis of the strain SH-1 isolated from shrimp intestine.</title>
        <authorList>
            <person name="Kim Y.-S."/>
            <person name="Kim S.-E."/>
            <person name="Kim K.-H."/>
        </authorList>
    </citation>
    <scope>NUCLEOTIDE SEQUENCE [LARGE SCALE GENOMIC DNA]</scope>
    <source>
        <strain evidence="3">SH-1</strain>
    </source>
</reference>
<dbReference type="AlphaFoldDB" id="A0A2S0MR91"/>
<evidence type="ECO:0000313" key="2">
    <source>
        <dbReference type="EMBL" id="AVO38408.1"/>
    </source>
</evidence>
<name>A0A2S0MR91_9RHOB</name>
<keyword evidence="3" id="KW-1185">Reference proteome</keyword>
<dbReference type="Proteomes" id="UP000237655">
    <property type="component" value="Chromosome"/>
</dbReference>
<proteinExistence type="predicted"/>
<evidence type="ECO:0000313" key="3">
    <source>
        <dbReference type="Proteomes" id="UP000237655"/>
    </source>
</evidence>
<dbReference type="PROSITE" id="PS51257">
    <property type="entry name" value="PROKAR_LIPOPROTEIN"/>
    <property type="match status" value="1"/>
</dbReference>
<accession>A0A2S0MR91</accession>
<dbReference type="RefSeq" id="WP_106472722.1">
    <property type="nucleotide sequence ID" value="NZ_CP027665.1"/>
</dbReference>
<protein>
    <submittedName>
        <fullName evidence="2">META domain-containing protein</fullName>
    </submittedName>
</protein>
<feature type="domain" description="DUF306" evidence="1">
    <location>
        <begin position="29"/>
        <end position="123"/>
    </location>
</feature>
<dbReference type="InterPro" id="IPR005184">
    <property type="entry name" value="DUF306_Meta_HslJ"/>
</dbReference>
<sequence length="127" mass="13220">MRGLAVAAAALLALAGCLRDETVAGYGAADRDWRLAEMDGTDFAGTATLRFPTRGRIAGLAPCGPWQGRMVTPYPWFELDAVQTASPGCGTDIVLAALAEMSLSEVSGPVLILSNGAGRMMVFRSDG</sequence>
<dbReference type="EMBL" id="CP027665">
    <property type="protein sequence ID" value="AVO38408.1"/>
    <property type="molecule type" value="Genomic_DNA"/>
</dbReference>
<dbReference type="KEGG" id="thas:C6Y53_12400"/>